<evidence type="ECO:0000256" key="2">
    <source>
        <dbReference type="ARBA" id="ARBA00022741"/>
    </source>
</evidence>
<dbReference type="PRINTS" id="PR00775">
    <property type="entry name" value="HEATSHOCK90"/>
</dbReference>
<dbReference type="GO" id="GO:0140662">
    <property type="term" value="F:ATP-dependent protein folding chaperone"/>
    <property type="evidence" value="ECO:0007669"/>
    <property type="project" value="InterPro"/>
</dbReference>
<sequence>MLWESAGEGEYSVADIEKKERGTEITLHLREEEKEFANEWRVREIISKYSDHIGLPVEILAKEYDEEGKETGIKWEKINKAQALWTKIKIRDF</sequence>
<dbReference type="EMBL" id="UGHJ01000003">
    <property type="protein sequence ID" value="STO91828.1"/>
    <property type="molecule type" value="Genomic_DNA"/>
</dbReference>
<evidence type="ECO:0000313" key="6">
    <source>
        <dbReference type="Proteomes" id="UP000254496"/>
    </source>
</evidence>
<comment type="similarity">
    <text evidence="1">Belongs to the heat shock protein 90 family.</text>
</comment>
<evidence type="ECO:0000313" key="5">
    <source>
        <dbReference type="EMBL" id="STO91828.1"/>
    </source>
</evidence>
<dbReference type="GO" id="GO:0005524">
    <property type="term" value="F:ATP binding"/>
    <property type="evidence" value="ECO:0007669"/>
    <property type="project" value="UniProtKB-KW"/>
</dbReference>
<gene>
    <name evidence="5" type="primary">htpG_3</name>
    <name evidence="5" type="ORF">NCTC8540_02334</name>
</gene>
<proteinExistence type="inferred from homology"/>
<comment type="caution">
    <text evidence="5">The sequence shown here is derived from an EMBL/GenBank/DDBJ whole genome shotgun (WGS) entry which is preliminary data.</text>
</comment>
<protein>
    <submittedName>
        <fullName evidence="5">Heat shock protein 90</fullName>
    </submittedName>
</protein>
<reference evidence="5 6" key="1">
    <citation type="submission" date="2018-06" db="EMBL/GenBank/DDBJ databases">
        <authorList>
            <consortium name="Pathogen Informatics"/>
            <person name="Doyle S."/>
        </authorList>
    </citation>
    <scope>NUCLEOTIDE SEQUENCE [LARGE SCALE GENOMIC DNA]</scope>
    <source>
        <strain evidence="5 6">NCTC8540</strain>
    </source>
</reference>
<keyword evidence="2" id="KW-0547">Nucleotide-binding</keyword>
<dbReference type="GO" id="GO:0051082">
    <property type="term" value="F:unfolded protein binding"/>
    <property type="evidence" value="ECO:0007669"/>
    <property type="project" value="InterPro"/>
</dbReference>
<dbReference type="SUPFAM" id="SSF55874">
    <property type="entry name" value="ATPase domain of HSP90 chaperone/DNA topoisomerase II/histidine kinase"/>
    <property type="match status" value="1"/>
</dbReference>
<evidence type="ECO:0000256" key="3">
    <source>
        <dbReference type="ARBA" id="ARBA00022840"/>
    </source>
</evidence>
<dbReference type="PANTHER" id="PTHR11528">
    <property type="entry name" value="HEAT SHOCK PROTEIN 90 FAMILY MEMBER"/>
    <property type="match status" value="1"/>
</dbReference>
<dbReference type="AlphaFoldDB" id="A0AB38HDU5"/>
<dbReference type="GO" id="GO:0016887">
    <property type="term" value="F:ATP hydrolysis activity"/>
    <property type="evidence" value="ECO:0007669"/>
    <property type="project" value="InterPro"/>
</dbReference>
<dbReference type="Gene3D" id="3.30.565.10">
    <property type="entry name" value="Histidine kinase-like ATPase, C-terminal domain"/>
    <property type="match status" value="1"/>
</dbReference>
<dbReference type="InterPro" id="IPR020575">
    <property type="entry name" value="Hsp90_N"/>
</dbReference>
<keyword evidence="4" id="KW-0143">Chaperone</keyword>
<name>A0AB38HDU5_9PAST</name>
<dbReference type="Proteomes" id="UP000254496">
    <property type="component" value="Unassembled WGS sequence"/>
</dbReference>
<organism evidence="5 6">
    <name type="scientific">Canicola haemoglobinophilus</name>
    <dbReference type="NCBI Taxonomy" id="733"/>
    <lineage>
        <taxon>Bacteria</taxon>
        <taxon>Pseudomonadati</taxon>
        <taxon>Pseudomonadota</taxon>
        <taxon>Gammaproteobacteria</taxon>
        <taxon>Pasteurellales</taxon>
        <taxon>Pasteurellaceae</taxon>
        <taxon>Canicola</taxon>
    </lineage>
</organism>
<keyword evidence="5" id="KW-0346">Stress response</keyword>
<accession>A0AB38HDU5</accession>
<evidence type="ECO:0000256" key="4">
    <source>
        <dbReference type="ARBA" id="ARBA00023186"/>
    </source>
</evidence>
<keyword evidence="3" id="KW-0067">ATP-binding</keyword>
<evidence type="ECO:0000256" key="1">
    <source>
        <dbReference type="ARBA" id="ARBA00008239"/>
    </source>
</evidence>
<dbReference type="InterPro" id="IPR001404">
    <property type="entry name" value="Hsp90_fam"/>
</dbReference>
<dbReference type="InterPro" id="IPR036890">
    <property type="entry name" value="HATPase_C_sf"/>
</dbReference>